<dbReference type="RefSeq" id="WP_005359275.1">
    <property type="nucleotide sequence ID" value="NZ_DS264265.1"/>
</dbReference>
<name>A5Z8X5_9FIRM</name>
<reference evidence="3 4" key="2">
    <citation type="submission" date="2007-04" db="EMBL/GenBank/DDBJ databases">
        <title>Draft genome sequence of Eubacterium ventriosum (ATCC 27560).</title>
        <authorList>
            <person name="Sudarsanam P."/>
            <person name="Ley R."/>
            <person name="Guruge J."/>
            <person name="Turnbaugh P.J."/>
            <person name="Mahowald M."/>
            <person name="Liep D."/>
            <person name="Gordon J."/>
        </authorList>
    </citation>
    <scope>NUCLEOTIDE SEQUENCE [LARGE SCALE GENOMIC DNA]</scope>
    <source>
        <strain evidence="3 4">ATCC 27560</strain>
    </source>
</reference>
<feature type="compositionally biased region" description="Basic and acidic residues" evidence="1">
    <location>
        <begin position="125"/>
        <end position="135"/>
    </location>
</feature>
<dbReference type="eggNOG" id="ENOG502ZJM8">
    <property type="taxonomic scope" value="Bacteria"/>
</dbReference>
<feature type="region of interest" description="Disordered" evidence="1">
    <location>
        <begin position="103"/>
        <end position="150"/>
    </location>
</feature>
<dbReference type="PROSITE" id="PS51257">
    <property type="entry name" value="PROKAR_LIPOPROTEIN"/>
    <property type="match status" value="1"/>
</dbReference>
<dbReference type="HOGENOM" id="CLU_137305_0_0_9"/>
<keyword evidence="2" id="KW-1133">Transmembrane helix</keyword>
<keyword evidence="2" id="KW-0812">Transmembrane</keyword>
<dbReference type="OrthoDB" id="2060747at2"/>
<feature type="compositionally biased region" description="Basic and acidic residues" evidence="1">
    <location>
        <begin position="103"/>
        <end position="116"/>
    </location>
</feature>
<comment type="caution">
    <text evidence="3">The sequence shown here is derived from an EMBL/GenBank/DDBJ whole genome shotgun (WGS) entry which is preliminary data.</text>
</comment>
<proteinExistence type="predicted"/>
<feature type="transmembrane region" description="Helical" evidence="2">
    <location>
        <begin position="52"/>
        <end position="70"/>
    </location>
</feature>
<evidence type="ECO:0000313" key="4">
    <source>
        <dbReference type="Proteomes" id="UP000006000"/>
    </source>
</evidence>
<accession>A5Z8X5</accession>
<reference evidence="3 4" key="1">
    <citation type="submission" date="2007-03" db="EMBL/GenBank/DDBJ databases">
        <authorList>
            <person name="Fulton L."/>
            <person name="Clifton S."/>
            <person name="Fulton B."/>
            <person name="Xu J."/>
            <person name="Minx P."/>
            <person name="Pepin K.H."/>
            <person name="Johnson M."/>
            <person name="Thiruvilangam P."/>
            <person name="Bhonagiri V."/>
            <person name="Nash W.E."/>
            <person name="Mardis E.R."/>
            <person name="Wilson R.K."/>
        </authorList>
    </citation>
    <scope>NUCLEOTIDE SEQUENCE [LARGE SCALE GENOMIC DNA]</scope>
    <source>
        <strain evidence="3 4">ATCC 27560</strain>
    </source>
</reference>
<gene>
    <name evidence="3" type="ORF">EUBVEN_02168</name>
</gene>
<sequence length="150" mass="17304">MNISINKDIEKYQESVVMGLTARQLIFSIASVACGGAIVLLTYKYVGLTGSAYIAIPVVAPLALNGFYSYQGMSFTQMFKRKLWFAFKNRPLTYISEESEKTIKRMRMEEERQRKKEDKRKKRKTGEVTKAENEKHKGKFNTGKQTEEQE</sequence>
<evidence type="ECO:0000313" key="3">
    <source>
        <dbReference type="EMBL" id="EDM50849.1"/>
    </source>
</evidence>
<organism evidence="3 4">
    <name type="scientific">Eubacterium ventriosum ATCC 27560</name>
    <dbReference type="NCBI Taxonomy" id="411463"/>
    <lineage>
        <taxon>Bacteria</taxon>
        <taxon>Bacillati</taxon>
        <taxon>Bacillota</taxon>
        <taxon>Clostridia</taxon>
        <taxon>Eubacteriales</taxon>
        <taxon>Eubacteriaceae</taxon>
        <taxon>Eubacterium</taxon>
    </lineage>
</organism>
<dbReference type="EMBL" id="AAVL02000036">
    <property type="protein sequence ID" value="EDM50849.1"/>
    <property type="molecule type" value="Genomic_DNA"/>
</dbReference>
<dbReference type="STRING" id="411463.EUBVEN_02168"/>
<dbReference type="InterPro" id="IPR024414">
    <property type="entry name" value="Uncharacterised_PrgI"/>
</dbReference>
<dbReference type="AlphaFoldDB" id="A5Z8X5"/>
<feature type="transmembrane region" description="Helical" evidence="2">
    <location>
        <begin position="25"/>
        <end position="46"/>
    </location>
</feature>
<evidence type="ECO:0000256" key="1">
    <source>
        <dbReference type="SAM" id="MobiDB-lite"/>
    </source>
</evidence>
<evidence type="ECO:0008006" key="5">
    <source>
        <dbReference type="Google" id="ProtNLM"/>
    </source>
</evidence>
<keyword evidence="2" id="KW-0472">Membrane</keyword>
<protein>
    <recommendedName>
        <fullName evidence="5">PrgI family protein</fullName>
    </recommendedName>
</protein>
<dbReference type="Pfam" id="PF12666">
    <property type="entry name" value="PrgI"/>
    <property type="match status" value="1"/>
</dbReference>
<dbReference type="Proteomes" id="UP000006000">
    <property type="component" value="Unassembled WGS sequence"/>
</dbReference>
<evidence type="ECO:0000256" key="2">
    <source>
        <dbReference type="SAM" id="Phobius"/>
    </source>
</evidence>